<keyword evidence="1" id="KW-0547">Nucleotide-binding</keyword>
<reference evidence="4 5" key="1">
    <citation type="submission" date="2024-09" db="EMBL/GenBank/DDBJ databases">
        <authorList>
            <person name="Sun Q."/>
            <person name="Mori K."/>
        </authorList>
    </citation>
    <scope>NUCLEOTIDE SEQUENCE [LARGE SCALE GENOMIC DNA]</scope>
    <source>
        <strain evidence="4 5">NCAIM B.02529</strain>
    </source>
</reference>
<evidence type="ECO:0000256" key="1">
    <source>
        <dbReference type="ARBA" id="ARBA00022741"/>
    </source>
</evidence>
<name>A0ABV6LM09_9BACI</name>
<evidence type="ECO:0000259" key="3">
    <source>
        <dbReference type="PROSITE" id="PS50893"/>
    </source>
</evidence>
<proteinExistence type="predicted"/>
<comment type="caution">
    <text evidence="4">The sequence shown here is derived from an EMBL/GenBank/DDBJ whole genome shotgun (WGS) entry which is preliminary data.</text>
</comment>
<dbReference type="SMART" id="SM00382">
    <property type="entry name" value="AAA"/>
    <property type="match status" value="1"/>
</dbReference>
<dbReference type="PANTHER" id="PTHR43158">
    <property type="entry name" value="SKFA PEPTIDE EXPORT ATP-BINDING PROTEIN SKFE"/>
    <property type="match status" value="1"/>
</dbReference>
<gene>
    <name evidence="4" type="ORF">ACFFGV_07590</name>
</gene>
<dbReference type="InterPro" id="IPR003439">
    <property type="entry name" value="ABC_transporter-like_ATP-bd"/>
</dbReference>
<dbReference type="Proteomes" id="UP001589836">
    <property type="component" value="Unassembled WGS sequence"/>
</dbReference>
<dbReference type="RefSeq" id="WP_377346238.1">
    <property type="nucleotide sequence ID" value="NZ_JBHLTP010000004.1"/>
</dbReference>
<dbReference type="PROSITE" id="PS00211">
    <property type="entry name" value="ABC_TRANSPORTER_1"/>
    <property type="match status" value="1"/>
</dbReference>
<dbReference type="InterPro" id="IPR027417">
    <property type="entry name" value="P-loop_NTPase"/>
</dbReference>
<organism evidence="4 5">
    <name type="scientific">Pontibacillus salicampi</name>
    <dbReference type="NCBI Taxonomy" id="1449801"/>
    <lineage>
        <taxon>Bacteria</taxon>
        <taxon>Bacillati</taxon>
        <taxon>Bacillota</taxon>
        <taxon>Bacilli</taxon>
        <taxon>Bacillales</taxon>
        <taxon>Bacillaceae</taxon>
        <taxon>Pontibacillus</taxon>
    </lineage>
</organism>
<sequence>MIDIFKLTKSYKDRDIFQEATVHFEGNSIHYLMGANGAGKTSLIKCLLGLESYDGTITFDSKSISNRRNEIAVVFDDTPFFPSQSGYSNVSLLSKGRVNKKRVEEFAQKLGIYSLLSSKVKYYSYGEKKKLGLLLAFQSEPSYVILDEISNGLDYDTMCLLQNLLPQWAEHTTILVTGHHYEFYRAMVDRLFVIKDKDIQEVYDFDKEIKELNSYAE</sequence>
<dbReference type="PANTHER" id="PTHR43158:SF7">
    <property type="entry name" value="ABC TRANSPORTER, ATP-BINDING PROTEIN"/>
    <property type="match status" value="1"/>
</dbReference>
<dbReference type="InterPro" id="IPR003593">
    <property type="entry name" value="AAA+_ATPase"/>
</dbReference>
<evidence type="ECO:0000256" key="2">
    <source>
        <dbReference type="ARBA" id="ARBA00022840"/>
    </source>
</evidence>
<keyword evidence="2 4" id="KW-0067">ATP-binding</keyword>
<dbReference type="Pfam" id="PF00005">
    <property type="entry name" value="ABC_tran"/>
    <property type="match status" value="1"/>
</dbReference>
<feature type="domain" description="ABC transporter" evidence="3">
    <location>
        <begin position="2"/>
        <end position="216"/>
    </location>
</feature>
<dbReference type="EMBL" id="JBHLTP010000004">
    <property type="protein sequence ID" value="MFC0523445.1"/>
    <property type="molecule type" value="Genomic_DNA"/>
</dbReference>
<dbReference type="PROSITE" id="PS50893">
    <property type="entry name" value="ABC_TRANSPORTER_2"/>
    <property type="match status" value="1"/>
</dbReference>
<keyword evidence="5" id="KW-1185">Reference proteome</keyword>
<dbReference type="InterPro" id="IPR017871">
    <property type="entry name" value="ABC_transporter-like_CS"/>
</dbReference>
<protein>
    <submittedName>
        <fullName evidence="4">ATP-binding cassette domain-containing protein</fullName>
    </submittedName>
</protein>
<accession>A0ABV6LM09</accession>
<dbReference type="GO" id="GO:0005524">
    <property type="term" value="F:ATP binding"/>
    <property type="evidence" value="ECO:0007669"/>
    <property type="project" value="UniProtKB-KW"/>
</dbReference>
<evidence type="ECO:0000313" key="5">
    <source>
        <dbReference type="Proteomes" id="UP001589836"/>
    </source>
</evidence>
<dbReference type="SUPFAM" id="SSF52540">
    <property type="entry name" value="P-loop containing nucleoside triphosphate hydrolases"/>
    <property type="match status" value="1"/>
</dbReference>
<dbReference type="Gene3D" id="3.40.50.300">
    <property type="entry name" value="P-loop containing nucleotide triphosphate hydrolases"/>
    <property type="match status" value="1"/>
</dbReference>
<evidence type="ECO:0000313" key="4">
    <source>
        <dbReference type="EMBL" id="MFC0523445.1"/>
    </source>
</evidence>